<accession>A0A1R0H119</accession>
<keyword evidence="2" id="KW-1185">Reference proteome</keyword>
<evidence type="ECO:0000313" key="1">
    <source>
        <dbReference type="EMBL" id="OLY82833.1"/>
    </source>
</evidence>
<organism evidence="1 2">
    <name type="scientific">Smittium mucronatum</name>
    <dbReference type="NCBI Taxonomy" id="133383"/>
    <lineage>
        <taxon>Eukaryota</taxon>
        <taxon>Fungi</taxon>
        <taxon>Fungi incertae sedis</taxon>
        <taxon>Zoopagomycota</taxon>
        <taxon>Kickxellomycotina</taxon>
        <taxon>Harpellomycetes</taxon>
        <taxon>Harpellales</taxon>
        <taxon>Legeriomycetaceae</taxon>
        <taxon>Smittium</taxon>
    </lineage>
</organism>
<evidence type="ECO:0000313" key="2">
    <source>
        <dbReference type="Proteomes" id="UP000187455"/>
    </source>
</evidence>
<comment type="caution">
    <text evidence="1">The sequence shown here is derived from an EMBL/GenBank/DDBJ whole genome shotgun (WGS) entry which is preliminary data.</text>
</comment>
<dbReference type="EMBL" id="LSSL01001219">
    <property type="protein sequence ID" value="OLY82833.1"/>
    <property type="molecule type" value="Genomic_DNA"/>
</dbReference>
<protein>
    <submittedName>
        <fullName evidence="1">Uncharacterized protein</fullName>
    </submittedName>
</protein>
<dbReference type="AlphaFoldDB" id="A0A1R0H119"/>
<reference evidence="1 2" key="1">
    <citation type="journal article" date="2016" name="Mol. Biol. Evol.">
        <title>Genome-Wide Survey of Gut Fungi (Harpellales) Reveals the First Horizontally Transferred Ubiquitin Gene from a Mosquito Host.</title>
        <authorList>
            <person name="Wang Y."/>
            <person name="White M.M."/>
            <person name="Kvist S."/>
            <person name="Moncalvo J.M."/>
        </authorList>
    </citation>
    <scope>NUCLEOTIDE SEQUENCE [LARGE SCALE GENOMIC DNA]</scope>
    <source>
        <strain evidence="1 2">ALG-7-W6</strain>
    </source>
</reference>
<gene>
    <name evidence="1" type="ORF">AYI68_g3035</name>
</gene>
<sequence length="39" mass="4753">MSLKVVRHFTQRQMTQRRLIQLIWPNGHFIQKHLANSTH</sequence>
<proteinExistence type="predicted"/>
<name>A0A1R0H119_9FUNG</name>
<dbReference type="Proteomes" id="UP000187455">
    <property type="component" value="Unassembled WGS sequence"/>
</dbReference>
<feature type="non-terminal residue" evidence="1">
    <location>
        <position position="39"/>
    </location>
</feature>